<sequence>MADISEIPSRQHSIFIKIEKEGDRTIYHTKITKDFYIFGVDKSKNHRFFILLKELFKGKKCIFHLFPLKENDRFLGMYYGYRKPIKNIMRRYEDNGVLKTSTFSKIYYVEFRFKKGSIFCYIKGISSLINRKKIGTVYCQTLLEIIVRLEREVYEFYSKELPKKGNIVKWIEKNLK</sequence>
<protein>
    <recommendedName>
        <fullName evidence="3">Plasmid partitioning associated protein-1</fullName>
    </recommendedName>
</protein>
<dbReference type="HOGENOM" id="CLU_109712_0_0_12"/>
<dbReference type="KEGG" id="bcw:Q7M_1583"/>
<dbReference type="PATRIC" id="fig|1155096.3.peg.1438"/>
<dbReference type="AlphaFoldDB" id="I0FFF8"/>
<dbReference type="RefSeq" id="WP_014683405.1">
    <property type="nucleotide sequence ID" value="NC_017788.1"/>
</dbReference>
<accession>I0FFF8</accession>
<keyword evidence="1" id="KW-0614">Plasmid</keyword>
<reference evidence="2" key="2">
    <citation type="submission" date="2012-03" db="EMBL/GenBank/DDBJ databases">
        <title>Complete genome sequence of Borrelia crocidurae.</title>
        <authorList>
            <person name="Elbir H."/>
            <person name="Gimenez G."/>
            <person name="Robert C."/>
            <person name="Raoult D."/>
            <person name="Drancourt M."/>
        </authorList>
    </citation>
    <scope>NUCLEOTIDE SEQUENCE [LARGE SCALE GENOMIC DNA]</scope>
    <source>
        <strain evidence="2">Achema</strain>
        <plasmid evidence="2">unnamed34</plasmid>
    </source>
</reference>
<evidence type="ECO:0000313" key="2">
    <source>
        <dbReference type="Proteomes" id="UP000005212"/>
    </source>
</evidence>
<gene>
    <name evidence="1" type="ordered locus">Q7M_1583</name>
</gene>
<proteinExistence type="predicted"/>
<dbReference type="InterPro" id="IPR004180">
    <property type="entry name" value="DUF226_BOR_spp"/>
</dbReference>
<reference evidence="1 2" key="1">
    <citation type="journal article" date="2012" name="J. Bacteriol.">
        <title>Complete Genome Sequence of Borrelia crocidurae.</title>
        <authorList>
            <person name="Elbir H."/>
            <person name="Gimenez G."/>
            <person name="Robert C."/>
            <person name="Bergstrom S."/>
            <person name="Cutler S."/>
            <person name="Raoult D."/>
            <person name="Drancourt M."/>
        </authorList>
    </citation>
    <scope>NUCLEOTIDE SEQUENCE [LARGE SCALE GENOMIC DNA]</scope>
    <source>
        <strain evidence="1 2">Achema</strain>
        <plasmid evidence="2">unnamed34</plasmid>
    </source>
</reference>
<evidence type="ECO:0000313" key="1">
    <source>
        <dbReference type="EMBL" id="AFI32214.1"/>
    </source>
</evidence>
<evidence type="ECO:0008006" key="3">
    <source>
        <dbReference type="Google" id="ProtNLM"/>
    </source>
</evidence>
<organism evidence="1 2">
    <name type="scientific">Borrelia crocidurae (strain Achema)</name>
    <dbReference type="NCBI Taxonomy" id="1155096"/>
    <lineage>
        <taxon>Bacteria</taxon>
        <taxon>Pseudomonadati</taxon>
        <taxon>Spirochaetota</taxon>
        <taxon>Spirochaetia</taxon>
        <taxon>Spirochaetales</taxon>
        <taxon>Borreliaceae</taxon>
        <taxon>Borrelia</taxon>
    </lineage>
</organism>
<dbReference type="EMBL" id="CP003460">
    <property type="protein sequence ID" value="AFI32214.1"/>
    <property type="molecule type" value="Genomic_DNA"/>
</dbReference>
<name>I0FFF8_BORCA</name>
<dbReference type="Pfam" id="PF02890">
    <property type="entry name" value="DUF226"/>
    <property type="match status" value="1"/>
</dbReference>
<dbReference type="Proteomes" id="UP000005212">
    <property type="component" value="Plasmid unnamed34"/>
</dbReference>
<geneLocation type="plasmid" evidence="2">
    <name>unnamed34</name>
</geneLocation>